<dbReference type="KEGG" id="char:105909591"/>
<dbReference type="RefSeq" id="XP_031436703.1">
    <property type="nucleotide sequence ID" value="XM_031580843.1"/>
</dbReference>
<dbReference type="GO" id="GO:0005737">
    <property type="term" value="C:cytoplasm"/>
    <property type="evidence" value="ECO:0007669"/>
    <property type="project" value="TreeGrafter"/>
</dbReference>
<organism evidence="3 4">
    <name type="scientific">Clupea harengus</name>
    <name type="common">Atlantic herring</name>
    <dbReference type="NCBI Taxonomy" id="7950"/>
    <lineage>
        <taxon>Eukaryota</taxon>
        <taxon>Metazoa</taxon>
        <taxon>Chordata</taxon>
        <taxon>Craniata</taxon>
        <taxon>Vertebrata</taxon>
        <taxon>Euteleostomi</taxon>
        <taxon>Actinopterygii</taxon>
        <taxon>Neopterygii</taxon>
        <taxon>Teleostei</taxon>
        <taxon>Clupei</taxon>
        <taxon>Clupeiformes</taxon>
        <taxon>Clupeoidei</taxon>
        <taxon>Clupeidae</taxon>
        <taxon>Clupea</taxon>
    </lineage>
</organism>
<dbReference type="Gene3D" id="3.10.620.30">
    <property type="match status" value="1"/>
</dbReference>
<dbReference type="Pfam" id="PF01841">
    <property type="entry name" value="Transglut_core"/>
    <property type="match status" value="1"/>
</dbReference>
<feature type="compositionally biased region" description="Basic and acidic residues" evidence="1">
    <location>
        <begin position="1"/>
        <end position="18"/>
    </location>
</feature>
<evidence type="ECO:0000313" key="4">
    <source>
        <dbReference type="RefSeq" id="XP_031436703.1"/>
    </source>
</evidence>
<evidence type="ECO:0000259" key="2">
    <source>
        <dbReference type="SMART" id="SM00460"/>
    </source>
</evidence>
<dbReference type="OrthoDB" id="6129702at2759"/>
<evidence type="ECO:0000256" key="1">
    <source>
        <dbReference type="SAM" id="MobiDB-lite"/>
    </source>
</evidence>
<dbReference type="CTD" id="339855"/>
<dbReference type="SUPFAM" id="SSF54001">
    <property type="entry name" value="Cysteine proteinases"/>
    <property type="match status" value="1"/>
</dbReference>
<reference evidence="4" key="1">
    <citation type="submission" date="2025-08" db="UniProtKB">
        <authorList>
            <consortium name="RefSeq"/>
        </authorList>
    </citation>
    <scope>IDENTIFICATION</scope>
</reference>
<proteinExistence type="predicted"/>
<dbReference type="AlphaFoldDB" id="A0A6P8GBQ6"/>
<dbReference type="SMART" id="SM00460">
    <property type="entry name" value="TGc"/>
    <property type="match status" value="1"/>
</dbReference>
<dbReference type="PANTHER" id="PTHR46333">
    <property type="entry name" value="CYTOKINESIS PROTEIN 3"/>
    <property type="match status" value="1"/>
</dbReference>
<dbReference type="PANTHER" id="PTHR46333:SF4">
    <property type="entry name" value="TRANSGLUTAMINASE-LIKE DOMAIN-CONTAINING PROTEIN"/>
    <property type="match status" value="1"/>
</dbReference>
<keyword evidence="3" id="KW-1185">Reference proteome</keyword>
<dbReference type="InterPro" id="IPR056564">
    <property type="entry name" value="Ig-like_KY"/>
</dbReference>
<dbReference type="InterPro" id="IPR052557">
    <property type="entry name" value="CAP/Cytokinesis_protein"/>
</dbReference>
<accession>A0A6P8GBQ6</accession>
<feature type="domain" description="Transglutaminase-like" evidence="2">
    <location>
        <begin position="211"/>
        <end position="279"/>
    </location>
</feature>
<protein>
    <submittedName>
        <fullName evidence="4">Kyphoscoliosis peptidase</fullName>
    </submittedName>
</protein>
<dbReference type="InterPro" id="IPR002931">
    <property type="entry name" value="Transglutaminase-like"/>
</dbReference>
<dbReference type="InterPro" id="IPR038765">
    <property type="entry name" value="Papain-like_cys_pep_sf"/>
</dbReference>
<evidence type="ECO:0000313" key="3">
    <source>
        <dbReference type="Proteomes" id="UP000515152"/>
    </source>
</evidence>
<dbReference type="Pfam" id="PF23265">
    <property type="entry name" value="Ig-like_KY"/>
    <property type="match status" value="3"/>
</dbReference>
<sequence length="828" mass="91921">MEQETKSEEPRPQHKQEPSKMQSQRKNIRGVVAKSRANQNGGDEQRPRPAALGLDGVVSRRAVFEQWAESLSEERPSTKRQLSAESVAKCVSVSKRRDTVVHANTHASKALTHTSPATKPGKPLTRRRSRKQLFNSTDVFQRVETHAINAGKELREQCVFSASTTAQCVTQGARNELEKLRAIWVWLCHNIEYDLDGYLGVSPKLCSPDEVIKEGRAVCSGYSSICLEMCREVGIKCQEVSGYSKGIGYQTSGRRSDESDHMWNVVWLEGQWWLLDACWGAGRVNMQTKTFIRNYDDFYFLTEPSEFIDTHFPDQSEWQLLDTTLSWEEFEKRAITSSAFYSLGLKLKQHHRVTTDDGETKVCMNFPRAMSVTYELLPHDARTETNTARCAQSDAPRQQGAPEEGDSSGSSARLSLTSLGMTLQLNPPEAGSYDLRLFARPLSESAKHRWVCTVEVVCPVAAEREEVPANPFQSWGVCVCAGELGVERCSAGSDVTEVGEGGDCVFTMHTSRPLMMLCELAHTSLDPARAKRCLATQIGPTQLACHVVCPVRGFYRLSVFVRDYNNGDGNFQNVGNFLLHCRNASAEPENLFPPNLGPWCGPGIRTQQAGLSQFSHTGPVVSLPQGRCNISFHKGSPDLQVHAGLSAELHQETTVPGRQGLNTELREEAFPLSRHLLLTQMDGKVTASVCVPQRGVYRLSLYGRTPPQQDYSPLCEFVLRSVCEERGEPFPCVYSAWGRGCVLLEPRGGVLVAGQQVSFRVRVPGARSVCVIGEKHTELKMNKSRVWEGQAHTGHGTLTHIKLAAATTETDSMAILLTWDVHNLPNEL</sequence>
<gene>
    <name evidence="4" type="primary">ky</name>
</gene>
<dbReference type="GeneID" id="105909591"/>
<feature type="region of interest" description="Disordered" evidence="1">
    <location>
        <begin position="385"/>
        <end position="413"/>
    </location>
</feature>
<feature type="region of interest" description="Disordered" evidence="1">
    <location>
        <begin position="1"/>
        <end position="53"/>
    </location>
</feature>
<name>A0A6P8GBQ6_CLUHA</name>
<dbReference type="Proteomes" id="UP000515152">
    <property type="component" value="Chromosome 14"/>
</dbReference>